<organism evidence="2 3">
    <name type="scientific">Haladaptatus pallidirubidus</name>
    <dbReference type="NCBI Taxonomy" id="1008152"/>
    <lineage>
        <taxon>Archaea</taxon>
        <taxon>Methanobacteriati</taxon>
        <taxon>Methanobacteriota</taxon>
        <taxon>Stenosarchaea group</taxon>
        <taxon>Halobacteria</taxon>
        <taxon>Halobacteriales</taxon>
        <taxon>Haladaptataceae</taxon>
        <taxon>Haladaptatus</taxon>
    </lineage>
</organism>
<evidence type="ECO:0000313" key="2">
    <source>
        <dbReference type="EMBL" id="GAA5063218.1"/>
    </source>
</evidence>
<name>A0AAV3UQF2_9EURY</name>
<proteinExistence type="predicted"/>
<dbReference type="Proteomes" id="UP001501729">
    <property type="component" value="Unassembled WGS sequence"/>
</dbReference>
<feature type="region of interest" description="Disordered" evidence="1">
    <location>
        <begin position="22"/>
        <end position="51"/>
    </location>
</feature>
<gene>
    <name evidence="2" type="ORF">GCM10025751_51510</name>
</gene>
<dbReference type="AlphaFoldDB" id="A0AAV3UQF2"/>
<evidence type="ECO:0000313" key="3">
    <source>
        <dbReference type="Proteomes" id="UP001501729"/>
    </source>
</evidence>
<dbReference type="GeneID" id="68617092"/>
<sequence length="145" mass="16772">MSIVNTRSLAILYVVDPNPREHNELDPTHGGNRLASSRNKPVVAEQRERCDRRYPETPTDLLDRAEQHATNVAAEHFPDLPVETIDWEVSHRAQRQAGVTKYDPATEEITITLTWTAYEHHGWAIQFHRPARTHSRLAVPRVRRR</sequence>
<dbReference type="RefSeq" id="WP_227778623.1">
    <property type="nucleotide sequence ID" value="NZ_BAABKX010000024.1"/>
</dbReference>
<protein>
    <submittedName>
        <fullName evidence="2">Uncharacterized protein</fullName>
    </submittedName>
</protein>
<accession>A0AAV3UQF2</accession>
<comment type="caution">
    <text evidence="2">The sequence shown here is derived from an EMBL/GenBank/DDBJ whole genome shotgun (WGS) entry which is preliminary data.</text>
</comment>
<reference evidence="2 3" key="1">
    <citation type="journal article" date="2019" name="Int. J. Syst. Evol. Microbiol.">
        <title>The Global Catalogue of Microorganisms (GCM) 10K type strain sequencing project: providing services to taxonomists for standard genome sequencing and annotation.</title>
        <authorList>
            <consortium name="The Broad Institute Genomics Platform"/>
            <consortium name="The Broad Institute Genome Sequencing Center for Infectious Disease"/>
            <person name="Wu L."/>
            <person name="Ma J."/>
        </authorList>
    </citation>
    <scope>NUCLEOTIDE SEQUENCE [LARGE SCALE GENOMIC DNA]</scope>
    <source>
        <strain evidence="2 3">JCM 17504</strain>
    </source>
</reference>
<dbReference type="EMBL" id="BAABKX010000024">
    <property type="protein sequence ID" value="GAA5063218.1"/>
    <property type="molecule type" value="Genomic_DNA"/>
</dbReference>
<keyword evidence="3" id="KW-1185">Reference proteome</keyword>
<evidence type="ECO:0000256" key="1">
    <source>
        <dbReference type="SAM" id="MobiDB-lite"/>
    </source>
</evidence>